<feature type="domain" description="Ubiquitin fusion degradation protein UFD1 N-terminal subdomain 2" evidence="6">
    <location>
        <begin position="132"/>
        <end position="209"/>
    </location>
</feature>
<dbReference type="InterPro" id="IPR004854">
    <property type="entry name" value="Ufd1-like"/>
</dbReference>
<dbReference type="VEuPathDB" id="FungiDB:GMDG_06973"/>
<dbReference type="GO" id="GO:0036503">
    <property type="term" value="P:ERAD pathway"/>
    <property type="evidence" value="ECO:0007669"/>
    <property type="project" value="TreeGrafter"/>
</dbReference>
<dbReference type="PANTHER" id="PTHR12555:SF13">
    <property type="entry name" value="UBIQUITIN RECOGNITION FACTOR IN ER-ASSOCIATED DEGRADATION PROTEIN 1"/>
    <property type="match status" value="1"/>
</dbReference>
<organism evidence="7">
    <name type="scientific">Pseudogymnoascus destructans</name>
    <dbReference type="NCBI Taxonomy" id="655981"/>
    <lineage>
        <taxon>Eukaryota</taxon>
        <taxon>Fungi</taxon>
        <taxon>Dikarya</taxon>
        <taxon>Ascomycota</taxon>
        <taxon>Pezizomycotina</taxon>
        <taxon>Leotiomycetes</taxon>
        <taxon>Thelebolales</taxon>
        <taxon>Thelebolaceae</taxon>
        <taxon>Pseudogymnoascus</taxon>
    </lineage>
</organism>
<comment type="similarity">
    <text evidence="1">Belongs to the UFD1 family.</text>
</comment>
<proteinExistence type="inferred from homology"/>
<dbReference type="Gene3D" id="3.10.330.10">
    <property type="match status" value="1"/>
</dbReference>
<protein>
    <recommendedName>
        <fullName evidence="3">Ubiquitin fusion degradation protein 1</fullName>
    </recommendedName>
</protein>
<dbReference type="InterPro" id="IPR055418">
    <property type="entry name" value="UFD1_N2"/>
</dbReference>
<keyword evidence="2" id="KW-0833">Ubl conjugation pathway</keyword>
<evidence type="ECO:0000256" key="3">
    <source>
        <dbReference type="ARBA" id="ARBA00074895"/>
    </source>
</evidence>
<dbReference type="InterPro" id="IPR042299">
    <property type="entry name" value="Ufd1-like_Nn"/>
</dbReference>
<dbReference type="Proteomes" id="UP000077154">
    <property type="component" value="Unassembled WGS sequence"/>
</dbReference>
<evidence type="ECO:0000256" key="1">
    <source>
        <dbReference type="ARBA" id="ARBA00006043"/>
    </source>
</evidence>
<dbReference type="RefSeq" id="XP_024327751.1">
    <property type="nucleotide sequence ID" value="XM_024464366.1"/>
</dbReference>
<dbReference type="eggNOG" id="KOG1816">
    <property type="taxonomic scope" value="Eukaryota"/>
</dbReference>
<dbReference type="AlphaFoldDB" id="A0A177AK66"/>
<name>A0A177AK66_9PEZI</name>
<accession>A0A177AK66</accession>
<evidence type="ECO:0000313" key="7">
    <source>
        <dbReference type="EMBL" id="OAF62479.1"/>
    </source>
</evidence>
<dbReference type="GeneID" id="36283772"/>
<dbReference type="InterPro" id="IPR055417">
    <property type="entry name" value="UFD1_N1"/>
</dbReference>
<dbReference type="FunFam" id="2.40.40.50:FF:000001">
    <property type="entry name" value="Ubiquitin fusion degradation protein 1 homolog"/>
    <property type="match status" value="1"/>
</dbReference>
<evidence type="ECO:0000256" key="4">
    <source>
        <dbReference type="SAM" id="MobiDB-lite"/>
    </source>
</evidence>
<dbReference type="PANTHER" id="PTHR12555">
    <property type="entry name" value="UBIQUITIN FUSION DEGRADATON PROTEIN 1"/>
    <property type="match status" value="1"/>
</dbReference>
<feature type="region of interest" description="Disordered" evidence="4">
    <location>
        <begin position="281"/>
        <end position="302"/>
    </location>
</feature>
<dbReference type="Gene3D" id="2.40.40.50">
    <property type="entry name" value="Ubiquitin fusion degradation protein UFD1, N-terminal domain"/>
    <property type="match status" value="1"/>
</dbReference>
<gene>
    <name evidence="7" type="primary">UFD1</name>
    <name evidence="7" type="ORF">VC83_00679</name>
</gene>
<sequence>MFNPDFFDANDPAQMYNMLQSGAMRGAPARRFDEYYRCYPTVMMSGPSRDYLNYGGKIIMPPSALDKLTRLHITYPMLFELINKPKKAQTHAGVLEFVAEEGKVYLPQWMMNTLHLEVGDLIQIKSTNLADAKLVKLQPQSPTFLDISDPKAVLENAFRNFSTLTKGDIFSFHYNDTVYDVAVLEVKPESDKMGVSMIETDVEVDFAAPVGYVEPERTKGSGTSTPHSTKGGSLPAGGLLHNQGTMAQSINYDAISPNSTAATSGAKAVSSNFLLSGQKLNAKKGGKAPTPKPSTPVAGASTNAPKAAAAIARSSGPQPLRLPTNKLFFGYDIKPLKTEENREKENADAMQPAFAGQGQTLRGGAKRKGDNTEEASKEEAPKKPEPSVGRRLDGRKP</sequence>
<evidence type="ECO:0000256" key="2">
    <source>
        <dbReference type="ARBA" id="ARBA00022786"/>
    </source>
</evidence>
<feature type="region of interest" description="Disordered" evidence="4">
    <location>
        <begin position="339"/>
        <end position="397"/>
    </location>
</feature>
<feature type="domain" description="Ubiquitin fusion degradation protein UFD1 N-terminal subdomain 1" evidence="5">
    <location>
        <begin position="32"/>
        <end position="129"/>
    </location>
</feature>
<reference evidence="7" key="1">
    <citation type="submission" date="2016-03" db="EMBL/GenBank/DDBJ databases">
        <title>Updated assembly of Pseudogymnoascus destructans, the fungus causing white-nose syndrome of bats.</title>
        <authorList>
            <person name="Palmer J.M."/>
            <person name="Drees K.P."/>
            <person name="Foster J.T."/>
            <person name="Lindner D.L."/>
        </authorList>
    </citation>
    <scope>NUCLEOTIDE SEQUENCE [LARGE SCALE GENOMIC DNA]</scope>
    <source>
        <strain evidence="7">20631-21</strain>
    </source>
</reference>
<feature type="region of interest" description="Disordered" evidence="4">
    <location>
        <begin position="213"/>
        <end position="236"/>
    </location>
</feature>
<dbReference type="GO" id="GO:0006511">
    <property type="term" value="P:ubiquitin-dependent protein catabolic process"/>
    <property type="evidence" value="ECO:0007669"/>
    <property type="project" value="InterPro"/>
</dbReference>
<evidence type="ECO:0000259" key="6">
    <source>
        <dbReference type="Pfam" id="PF24842"/>
    </source>
</evidence>
<dbReference type="GO" id="GO:0031593">
    <property type="term" value="F:polyubiquitin modification-dependent protein binding"/>
    <property type="evidence" value="ECO:0007669"/>
    <property type="project" value="TreeGrafter"/>
</dbReference>
<dbReference type="Pfam" id="PF03152">
    <property type="entry name" value="UFD1_N1"/>
    <property type="match status" value="1"/>
</dbReference>
<dbReference type="EMBL" id="KV441387">
    <property type="protein sequence ID" value="OAF62479.1"/>
    <property type="molecule type" value="Genomic_DNA"/>
</dbReference>
<dbReference type="Pfam" id="PF24842">
    <property type="entry name" value="UFD1_N2"/>
    <property type="match status" value="1"/>
</dbReference>
<feature type="compositionally biased region" description="Basic and acidic residues" evidence="4">
    <location>
        <begin position="367"/>
        <end position="397"/>
    </location>
</feature>
<dbReference type="GO" id="GO:0034098">
    <property type="term" value="C:VCP-NPL4-UFD1 AAA ATPase complex"/>
    <property type="evidence" value="ECO:0007669"/>
    <property type="project" value="TreeGrafter"/>
</dbReference>
<feature type="compositionally biased region" description="Polar residues" evidence="4">
    <location>
        <begin position="220"/>
        <end position="231"/>
    </location>
</feature>
<evidence type="ECO:0000259" key="5">
    <source>
        <dbReference type="Pfam" id="PF03152"/>
    </source>
</evidence>
<dbReference type="OrthoDB" id="422728at2759"/>
<dbReference type="GO" id="GO:0032182">
    <property type="term" value="F:ubiquitin-like protein binding"/>
    <property type="evidence" value="ECO:0007669"/>
    <property type="project" value="UniProtKB-ARBA"/>
</dbReference>